<accession>A0AA86Q350</accession>
<evidence type="ECO:0000313" key="3">
    <source>
        <dbReference type="Proteomes" id="UP001642409"/>
    </source>
</evidence>
<organism evidence="1">
    <name type="scientific">Hexamita inflata</name>
    <dbReference type="NCBI Taxonomy" id="28002"/>
    <lineage>
        <taxon>Eukaryota</taxon>
        <taxon>Metamonada</taxon>
        <taxon>Diplomonadida</taxon>
        <taxon>Hexamitidae</taxon>
        <taxon>Hexamitinae</taxon>
        <taxon>Hexamita</taxon>
    </lineage>
</organism>
<evidence type="ECO:0000313" key="1">
    <source>
        <dbReference type="EMBL" id="CAI9949716.1"/>
    </source>
</evidence>
<dbReference type="EMBL" id="CAXDID020000387">
    <property type="protein sequence ID" value="CAL6085606.1"/>
    <property type="molecule type" value="Genomic_DNA"/>
</dbReference>
<comment type="caution">
    <text evidence="1">The sequence shown here is derived from an EMBL/GenBank/DDBJ whole genome shotgun (WGS) entry which is preliminary data.</text>
</comment>
<proteinExistence type="predicted"/>
<sequence length="445" mass="50703">MKAVNEFAVFGLSTSEQEVYDCLINVSINLDVVKAALICQTCDVQIQQSTLIFVASGVILSGVLTQSMSLIQIKSCSIQHRFNCNYSAGIVSQVYNNISTLELIRVNLSGYNQNLNSTAGYFSQVVTATVDILFNQVQICASEIFIAENYGSVTVSGQVAEDCNNICASGRFTYGLCLEELLHSSISDGQNMCVDPFEFLNDSCVCKHGYILNQSQCINVINSLLNLEQSLGNNISAITKVIDDNRAALERSVNSNVSVILQLLQERQTQIEYNVSETYKHSSQYLKGNISSLEQIIMDNQLSLILYKINLQINLIYKYNNNMKQQTTKYQILIYRLLISFIQQYLCQEGKQKQIIPKLKQKYWIIVKTNHNIYIISKNKQIQHDIFKLLSLINIFMEIQQILQIQRISYIKASQIDFSFHKIIQKIIIHNYQLTFKTHMQIIHI</sequence>
<protein>
    <submittedName>
        <fullName evidence="2">Hypothetical_protein</fullName>
    </submittedName>
</protein>
<gene>
    <name evidence="1" type="ORF">HINF_LOCUS37361</name>
    <name evidence="2" type="ORF">HINF_LOCUS62763</name>
</gene>
<dbReference type="AlphaFoldDB" id="A0AA86Q350"/>
<dbReference type="EMBL" id="CATOUU010000803">
    <property type="protein sequence ID" value="CAI9949716.1"/>
    <property type="molecule type" value="Genomic_DNA"/>
</dbReference>
<keyword evidence="3" id="KW-1185">Reference proteome</keyword>
<name>A0AA86Q350_9EUKA</name>
<reference evidence="1" key="1">
    <citation type="submission" date="2023-06" db="EMBL/GenBank/DDBJ databases">
        <authorList>
            <person name="Kurt Z."/>
        </authorList>
    </citation>
    <scope>NUCLEOTIDE SEQUENCE</scope>
</reference>
<evidence type="ECO:0000313" key="2">
    <source>
        <dbReference type="EMBL" id="CAL6085606.1"/>
    </source>
</evidence>
<dbReference type="Proteomes" id="UP001642409">
    <property type="component" value="Unassembled WGS sequence"/>
</dbReference>
<reference evidence="2 3" key="2">
    <citation type="submission" date="2024-07" db="EMBL/GenBank/DDBJ databases">
        <authorList>
            <person name="Akdeniz Z."/>
        </authorList>
    </citation>
    <scope>NUCLEOTIDE SEQUENCE [LARGE SCALE GENOMIC DNA]</scope>
</reference>